<protein>
    <recommendedName>
        <fullName evidence="2">Envelope protein N-terminal domain-containing protein</fullName>
    </recommendedName>
</protein>
<sequence>MKARQFAVMVMAALLVSTTLVAPAAAAAPDDDDDGDGFAGDPCGRDAIGIAIDVLQLNLDKSTECRIEEIRQGNKQQEMQDIHSRAETLAVYSDSFLDGHANSLEHARTVAWTKAEVAALNALENNSTQAETRQAAIAAVEEYYSVLLTNLAADRNAKWEDFMYLARTVEMEELNQSTFEIDYATYDDRLNHGLGEYNLTDVMNYTLPNGSTVQFQAMHGYASGSHVGGGGIGSHSGPLVQGATWPNSDDYGPEDVEYIHVLSTFENDTVMVYNSTRWWTTIDRIESQNQQMLDNLNSTVNGLYGSYVRGELDIDEYQSTQAAAMDSSQDLRGAGWMFYSAHALASAGATVPNLSETGSITIETAEFTPNNSTEELTGLFVGDPPGYENWTVGTTYYPEFGNQSLQFLVSGENRSVELTEKFTVVGAENHEGQEISVVEPQTYNYRTNNYSELGEKLDRLIELRRIEQQRIEEAANNSGGTGNIGWPDLGTGAGFALGGGVVMLVFAAVLVGVGVKLYIEVMTP</sequence>
<keyword evidence="1" id="KW-0472">Membrane</keyword>
<feature type="transmembrane region" description="Helical" evidence="1">
    <location>
        <begin position="495"/>
        <end position="519"/>
    </location>
</feature>
<evidence type="ECO:0000259" key="2">
    <source>
        <dbReference type="Pfam" id="PF26255"/>
    </source>
</evidence>
<name>A0A1G9YF96_9EURY</name>
<keyword evidence="1" id="KW-1133">Transmembrane helix</keyword>
<evidence type="ECO:0000313" key="4">
    <source>
        <dbReference type="Proteomes" id="UP000199370"/>
    </source>
</evidence>
<dbReference type="OrthoDB" id="293768at2157"/>
<dbReference type="InterPro" id="IPR058677">
    <property type="entry name" value="ORF4_N"/>
</dbReference>
<keyword evidence="4" id="KW-1185">Reference proteome</keyword>
<organism evidence="3 4">
    <name type="scientific">Haloarchaeobius iranensis</name>
    <dbReference type="NCBI Taxonomy" id="996166"/>
    <lineage>
        <taxon>Archaea</taxon>
        <taxon>Methanobacteriati</taxon>
        <taxon>Methanobacteriota</taxon>
        <taxon>Stenosarchaea group</taxon>
        <taxon>Halobacteria</taxon>
        <taxon>Halobacteriales</taxon>
        <taxon>Halorubellaceae</taxon>
        <taxon>Haloarchaeobius</taxon>
    </lineage>
</organism>
<gene>
    <name evidence="3" type="ORF">SAMN05192554_11413</name>
</gene>
<dbReference type="Pfam" id="PF26255">
    <property type="entry name" value="Viral_env_HRPV"/>
    <property type="match status" value="1"/>
</dbReference>
<evidence type="ECO:0000313" key="3">
    <source>
        <dbReference type="EMBL" id="SDN07226.1"/>
    </source>
</evidence>
<reference evidence="3 4" key="1">
    <citation type="submission" date="2016-10" db="EMBL/GenBank/DDBJ databases">
        <authorList>
            <person name="de Groot N.N."/>
        </authorList>
    </citation>
    <scope>NUCLEOTIDE SEQUENCE [LARGE SCALE GENOMIC DNA]</scope>
    <source>
        <strain evidence="4">EB21,IBRC-M 10013,KCTC 4048</strain>
    </source>
</reference>
<dbReference type="AlphaFoldDB" id="A0A1G9YF96"/>
<proteinExistence type="predicted"/>
<dbReference type="Proteomes" id="UP000199370">
    <property type="component" value="Unassembled WGS sequence"/>
</dbReference>
<dbReference type="EMBL" id="FNIA01000014">
    <property type="protein sequence ID" value="SDN07226.1"/>
    <property type="molecule type" value="Genomic_DNA"/>
</dbReference>
<keyword evidence="1" id="KW-0812">Transmembrane</keyword>
<evidence type="ECO:0000256" key="1">
    <source>
        <dbReference type="SAM" id="Phobius"/>
    </source>
</evidence>
<feature type="domain" description="Envelope protein N-terminal" evidence="2">
    <location>
        <begin position="62"/>
        <end position="348"/>
    </location>
</feature>
<dbReference type="STRING" id="996166.SAMN05192554_11413"/>
<dbReference type="RefSeq" id="WP_089734383.1">
    <property type="nucleotide sequence ID" value="NZ_FNIA01000014.1"/>
</dbReference>
<accession>A0A1G9YF96</accession>